<protein>
    <submittedName>
        <fullName evidence="2">Uncharacterized protein YbcI</fullName>
    </submittedName>
</protein>
<dbReference type="AlphaFoldDB" id="A0A1W2FIW3"/>
<organism evidence="2 3">
    <name type="scientific">Kibdelosporangium aridum</name>
    <dbReference type="NCBI Taxonomy" id="2030"/>
    <lineage>
        <taxon>Bacteria</taxon>
        <taxon>Bacillati</taxon>
        <taxon>Actinomycetota</taxon>
        <taxon>Actinomycetes</taxon>
        <taxon>Pseudonocardiales</taxon>
        <taxon>Pseudonocardiaceae</taxon>
        <taxon>Kibdelosporangium</taxon>
    </lineage>
</organism>
<accession>A0A1W2FIW3</accession>
<dbReference type="OrthoDB" id="5244011at2"/>
<evidence type="ECO:0000259" key="1">
    <source>
        <dbReference type="Pfam" id="PF10057"/>
    </source>
</evidence>
<feature type="domain" description="Na+-translocating membrane potential-generating system MpsC" evidence="1">
    <location>
        <begin position="10"/>
        <end position="114"/>
    </location>
</feature>
<keyword evidence="3" id="KW-1185">Reference proteome</keyword>
<evidence type="ECO:0000313" key="2">
    <source>
        <dbReference type="EMBL" id="SMD21646.1"/>
    </source>
</evidence>
<reference evidence="2 3" key="1">
    <citation type="submission" date="2017-04" db="EMBL/GenBank/DDBJ databases">
        <authorList>
            <person name="Afonso C.L."/>
            <person name="Miller P.J."/>
            <person name="Scott M.A."/>
            <person name="Spackman E."/>
            <person name="Goraichik I."/>
            <person name="Dimitrov K.M."/>
            <person name="Suarez D.L."/>
            <person name="Swayne D.E."/>
        </authorList>
    </citation>
    <scope>NUCLEOTIDE SEQUENCE [LARGE SCALE GENOMIC DNA]</scope>
    <source>
        <strain evidence="2 3">DSM 43828</strain>
    </source>
</reference>
<evidence type="ECO:0000313" key="3">
    <source>
        <dbReference type="Proteomes" id="UP000192674"/>
    </source>
</evidence>
<gene>
    <name evidence="2" type="ORF">SAMN05661093_06935</name>
</gene>
<name>A0A1W2FIW3_KIBAR</name>
<dbReference type="Proteomes" id="UP000192674">
    <property type="component" value="Unassembled WGS sequence"/>
</dbReference>
<dbReference type="Pfam" id="PF10057">
    <property type="entry name" value="MpsC"/>
    <property type="match status" value="1"/>
</dbReference>
<dbReference type="EMBL" id="FWXV01000007">
    <property type="protein sequence ID" value="SMD21646.1"/>
    <property type="molecule type" value="Genomic_DNA"/>
</dbReference>
<dbReference type="InterPro" id="IPR018745">
    <property type="entry name" value="MpsC"/>
</dbReference>
<sequence length="127" mass="13768">MRITRAQRNAVAEKITSLERSFYGRGPRNVKVSVSDDDPISLVVLSLDSLTVADAVLSERGHKDAVISHHEALHEATKADFLEAIEEIVGSPVSAYLAQVHPSTGYAVRVFVFSDLGDFDDPDTDGS</sequence>
<proteinExistence type="predicted"/>
<dbReference type="RefSeq" id="WP_160096869.1">
    <property type="nucleotide sequence ID" value="NZ_FWXV01000007.1"/>
</dbReference>